<dbReference type="EC" id="6.3.2.17" evidence="17"/>
<keyword evidence="10 18" id="KW-0547">Nucleotide-binding</keyword>
<keyword evidence="14" id="KW-0496">Mitochondrion</keyword>
<feature type="binding site" evidence="18">
    <location>
        <position position="312"/>
    </location>
    <ligand>
        <name>ATP</name>
        <dbReference type="ChEBI" id="CHEBI:30616"/>
    </ligand>
</feature>
<comment type="catalytic activity">
    <reaction evidence="16 17">
        <text>(6S)-5,6,7,8-tetrahydrofolyl-(gamma-L-Glu)(n) + L-glutamate + ATP = (6S)-5,6,7,8-tetrahydrofolyl-(gamma-L-Glu)(n+1) + ADP + phosphate + H(+)</text>
        <dbReference type="Rhea" id="RHEA:10580"/>
        <dbReference type="Rhea" id="RHEA-COMP:14738"/>
        <dbReference type="Rhea" id="RHEA-COMP:14740"/>
        <dbReference type="ChEBI" id="CHEBI:15378"/>
        <dbReference type="ChEBI" id="CHEBI:29985"/>
        <dbReference type="ChEBI" id="CHEBI:30616"/>
        <dbReference type="ChEBI" id="CHEBI:43474"/>
        <dbReference type="ChEBI" id="CHEBI:141005"/>
        <dbReference type="ChEBI" id="CHEBI:456216"/>
        <dbReference type="EC" id="6.3.2.17"/>
    </reaction>
</comment>
<evidence type="ECO:0000256" key="4">
    <source>
        <dbReference type="ARBA" id="ARBA00005150"/>
    </source>
</evidence>
<evidence type="ECO:0000256" key="17">
    <source>
        <dbReference type="PIRNR" id="PIRNR038895"/>
    </source>
</evidence>
<keyword evidence="15" id="KW-0472">Membrane</keyword>
<comment type="function">
    <text evidence="17">Catalyzes conversion of folates to polyglutamate derivatives allowing concentration of folate compounds in the cell and the intracellular retention of these cofactors, which are important substrates for most of the folate-dependent enzymes that are involved in one-carbon transfer reactions involved in purine, pyrimidine and amino acid synthesis.</text>
</comment>
<keyword evidence="21" id="KW-1185">Reference proteome</keyword>
<keyword evidence="9 19" id="KW-0479">Metal-binding</keyword>
<dbReference type="GO" id="GO:0005524">
    <property type="term" value="F:ATP binding"/>
    <property type="evidence" value="ECO:0007669"/>
    <property type="project" value="UniProtKB-KW"/>
</dbReference>
<dbReference type="InterPro" id="IPR036615">
    <property type="entry name" value="Mur_ligase_C_dom_sf"/>
</dbReference>
<dbReference type="GO" id="GO:0005829">
    <property type="term" value="C:cytosol"/>
    <property type="evidence" value="ECO:0007669"/>
    <property type="project" value="TreeGrafter"/>
</dbReference>
<evidence type="ECO:0000256" key="9">
    <source>
        <dbReference type="ARBA" id="ARBA00022723"/>
    </source>
</evidence>
<dbReference type="Gene3D" id="3.90.190.20">
    <property type="entry name" value="Mur ligase, C-terminal domain"/>
    <property type="match status" value="1"/>
</dbReference>
<dbReference type="Gene3D" id="3.40.1190.10">
    <property type="entry name" value="Mur-like, catalytic domain"/>
    <property type="match status" value="1"/>
</dbReference>
<keyword evidence="7 17" id="KW-0554">One-carbon metabolism</keyword>
<dbReference type="OrthoDB" id="5212574at2759"/>
<evidence type="ECO:0000256" key="8">
    <source>
        <dbReference type="ARBA" id="ARBA00022598"/>
    </source>
</evidence>
<comment type="similarity">
    <text evidence="5 17">Belongs to the folylpolyglutamate synthase family.</text>
</comment>
<evidence type="ECO:0000256" key="3">
    <source>
        <dbReference type="ARBA" id="ARBA00004496"/>
    </source>
</evidence>
<comment type="cofactor">
    <cofactor evidence="17">
        <name>a monovalent cation</name>
        <dbReference type="ChEBI" id="CHEBI:60242"/>
    </cofactor>
    <text evidence="17">A monovalent cation.</text>
</comment>
<dbReference type="GO" id="GO:0005759">
    <property type="term" value="C:mitochondrial matrix"/>
    <property type="evidence" value="ECO:0007669"/>
    <property type="project" value="UniProtKB-SubCell"/>
</dbReference>
<sequence length="508" mass="55428">MSTRSYQDAVEHLNSLQSNAATLEAVRASGGRLSEFAIPEMLEYLDRIGYTPSQLNALNVIHITGTKGKGSTSAFTESIIRHSKPEWKTGQLRSIFTVMTSLRVSFRINGVPISESDFAKYFFEIWDRLVANQSPGKVPTTPPMPGYFRFITLMAFHVFLELKVDATILEVGVGGAYDSTNIVPSPVVTGITALGIDHVFVLGKTISEIAWQKGGIFKKGVPAITVPQPIDAMKVLESRAEELKASKLSVVPDNSELSALKLGLAGSHQVQNAILAVELARSFLEKQTGVAQDPVIPTTFKTGLVKTRWPGRCQTVVDPKRTGFTWYLDGAHTVESLECCMQWFVNPDVGVPPQKAAHSSTASTRILIFNCTSGRSGESFLGKMIQTMRLRLALHEREKDAVLFDHVIFCTNVTYADGHFKSDLTTKAIADSDLTELKTQQALASAWSSLVPSYPKSHIHVLPSIEHAIKEVENIRSTTNDHVQTLVTGSLHLVGGVIEVAGLSNVAL</sequence>
<evidence type="ECO:0000256" key="5">
    <source>
        <dbReference type="ARBA" id="ARBA00008276"/>
    </source>
</evidence>
<dbReference type="Proteomes" id="UP001148786">
    <property type="component" value="Unassembled WGS sequence"/>
</dbReference>
<comment type="pathway">
    <text evidence="4 17">Cofactor biosynthesis; tetrahydrofolylpolyglutamate biosynthesis.</text>
</comment>
<dbReference type="GO" id="GO:0004326">
    <property type="term" value="F:tetrahydrofolylpolyglutamate synthase activity"/>
    <property type="evidence" value="ECO:0007669"/>
    <property type="project" value="UniProtKB-EC"/>
</dbReference>
<dbReference type="PROSITE" id="PS01012">
    <property type="entry name" value="FOLYLPOLYGLU_SYNT_2"/>
    <property type="match status" value="1"/>
</dbReference>
<accession>A0A9W8N2G5</accession>
<evidence type="ECO:0000256" key="12">
    <source>
        <dbReference type="ARBA" id="ARBA00022840"/>
    </source>
</evidence>
<evidence type="ECO:0000256" key="10">
    <source>
        <dbReference type="ARBA" id="ARBA00022741"/>
    </source>
</evidence>
<dbReference type="InterPro" id="IPR001645">
    <property type="entry name" value="Folylpolyglutamate_synth"/>
</dbReference>
<dbReference type="PIRSF" id="PIRSF038895">
    <property type="entry name" value="FPGS"/>
    <property type="match status" value="1"/>
</dbReference>
<dbReference type="GO" id="GO:0006730">
    <property type="term" value="P:one-carbon metabolic process"/>
    <property type="evidence" value="ECO:0007669"/>
    <property type="project" value="UniProtKB-KW"/>
</dbReference>
<evidence type="ECO:0000256" key="7">
    <source>
        <dbReference type="ARBA" id="ARBA00022563"/>
    </source>
</evidence>
<evidence type="ECO:0000313" key="20">
    <source>
        <dbReference type="EMBL" id="KAJ3517979.1"/>
    </source>
</evidence>
<dbReference type="PANTHER" id="PTHR11136">
    <property type="entry name" value="FOLYLPOLYGLUTAMATE SYNTHASE-RELATED"/>
    <property type="match status" value="1"/>
</dbReference>
<comment type="subcellular location">
    <subcellularLocation>
        <location evidence="3">Cytoplasm</location>
    </subcellularLocation>
    <subcellularLocation>
        <location evidence="1">Mitochondrion inner membrane</location>
    </subcellularLocation>
    <subcellularLocation>
        <location evidence="2">Mitochondrion matrix</location>
    </subcellularLocation>
</comment>
<dbReference type="PROSITE" id="PS01011">
    <property type="entry name" value="FOLYLPOLYGLU_SYNT_1"/>
    <property type="match status" value="1"/>
</dbReference>
<evidence type="ECO:0000313" key="21">
    <source>
        <dbReference type="Proteomes" id="UP001148786"/>
    </source>
</evidence>
<dbReference type="InterPro" id="IPR018109">
    <property type="entry name" value="Folylpolyglutamate_synth_CS"/>
</dbReference>
<evidence type="ECO:0000256" key="16">
    <source>
        <dbReference type="ARBA" id="ARBA00047493"/>
    </source>
</evidence>
<dbReference type="GO" id="GO:0005743">
    <property type="term" value="C:mitochondrial inner membrane"/>
    <property type="evidence" value="ECO:0007669"/>
    <property type="project" value="UniProtKB-SubCell"/>
</dbReference>
<dbReference type="InterPro" id="IPR036565">
    <property type="entry name" value="Mur-like_cat_sf"/>
</dbReference>
<evidence type="ECO:0000256" key="11">
    <source>
        <dbReference type="ARBA" id="ARBA00022792"/>
    </source>
</evidence>
<dbReference type="GO" id="GO:0046872">
    <property type="term" value="F:metal ion binding"/>
    <property type="evidence" value="ECO:0007669"/>
    <property type="project" value="UniProtKB-KW"/>
</dbReference>
<proteinExistence type="inferred from homology"/>
<comment type="caution">
    <text evidence="20">The sequence shown here is derived from an EMBL/GenBank/DDBJ whole genome shotgun (WGS) entry which is preliminary data.</text>
</comment>
<evidence type="ECO:0000256" key="6">
    <source>
        <dbReference type="ARBA" id="ARBA00022490"/>
    </source>
</evidence>
<keyword evidence="12 18" id="KW-0067">ATP-binding</keyword>
<organism evidence="20 21">
    <name type="scientific">Agrocybe chaxingu</name>
    <dbReference type="NCBI Taxonomy" id="84603"/>
    <lineage>
        <taxon>Eukaryota</taxon>
        <taxon>Fungi</taxon>
        <taxon>Dikarya</taxon>
        <taxon>Basidiomycota</taxon>
        <taxon>Agaricomycotina</taxon>
        <taxon>Agaricomycetes</taxon>
        <taxon>Agaricomycetidae</taxon>
        <taxon>Agaricales</taxon>
        <taxon>Agaricineae</taxon>
        <taxon>Strophariaceae</taxon>
        <taxon>Agrocybe</taxon>
    </lineage>
</organism>
<dbReference type="NCBIfam" id="TIGR01499">
    <property type="entry name" value="folC"/>
    <property type="match status" value="1"/>
</dbReference>
<dbReference type="AlphaFoldDB" id="A0A9W8N2G5"/>
<evidence type="ECO:0000256" key="15">
    <source>
        <dbReference type="ARBA" id="ARBA00023136"/>
    </source>
</evidence>
<dbReference type="InterPro" id="IPR023600">
    <property type="entry name" value="Folylpolyglutamate_synth_euk"/>
</dbReference>
<keyword evidence="6" id="KW-0963">Cytoplasm</keyword>
<keyword evidence="8 17" id="KW-0436">Ligase</keyword>
<dbReference type="PANTHER" id="PTHR11136:SF5">
    <property type="entry name" value="FOLYLPOLYGLUTAMATE SYNTHASE, MITOCHONDRIAL"/>
    <property type="match status" value="1"/>
</dbReference>
<dbReference type="SUPFAM" id="SSF53623">
    <property type="entry name" value="MurD-like peptide ligases, catalytic domain"/>
    <property type="match status" value="1"/>
</dbReference>
<evidence type="ECO:0000256" key="14">
    <source>
        <dbReference type="ARBA" id="ARBA00023128"/>
    </source>
</evidence>
<reference evidence="20" key="1">
    <citation type="submission" date="2022-07" db="EMBL/GenBank/DDBJ databases">
        <title>Genome Sequence of Agrocybe chaxingu.</title>
        <authorList>
            <person name="Buettner E."/>
        </authorList>
    </citation>
    <scope>NUCLEOTIDE SEQUENCE</scope>
    <source>
        <strain evidence="20">MP-N11</strain>
    </source>
</reference>
<name>A0A9W8N2G5_9AGAR</name>
<protein>
    <recommendedName>
        <fullName evidence="17">Folylpolyglutamate synthase</fullName>
        <ecNumber evidence="17">6.3.2.17</ecNumber>
    </recommendedName>
    <alternativeName>
        <fullName evidence="17">Folylpoly-gamma-glutamate synthetase</fullName>
    </alternativeName>
    <alternativeName>
        <fullName evidence="17">Tetrahydrofolylpolyglutamate synthase</fullName>
    </alternativeName>
</protein>
<feature type="binding site" evidence="19">
    <location>
        <position position="198"/>
    </location>
    <ligand>
        <name>Mg(2+)</name>
        <dbReference type="ChEBI" id="CHEBI:18420"/>
        <label>1</label>
    </ligand>
</feature>
<evidence type="ECO:0000256" key="2">
    <source>
        <dbReference type="ARBA" id="ARBA00004305"/>
    </source>
</evidence>
<evidence type="ECO:0000256" key="19">
    <source>
        <dbReference type="PIRSR" id="PIRSR038895-2"/>
    </source>
</evidence>
<gene>
    <name evidence="20" type="ORF">NLJ89_g158</name>
</gene>
<dbReference type="EMBL" id="JANKHO010000005">
    <property type="protein sequence ID" value="KAJ3517979.1"/>
    <property type="molecule type" value="Genomic_DNA"/>
</dbReference>
<feature type="binding site" evidence="18">
    <location>
        <position position="329"/>
    </location>
    <ligand>
        <name>ATP</name>
        <dbReference type="ChEBI" id="CHEBI:30616"/>
    </ligand>
</feature>
<feature type="binding site" evidence="19">
    <location>
        <position position="170"/>
    </location>
    <ligand>
        <name>Mg(2+)</name>
        <dbReference type="ChEBI" id="CHEBI:18420"/>
        <label>1</label>
    </ligand>
</feature>
<evidence type="ECO:0000256" key="18">
    <source>
        <dbReference type="PIRSR" id="PIRSR038895-1"/>
    </source>
</evidence>
<evidence type="ECO:0000256" key="13">
    <source>
        <dbReference type="ARBA" id="ARBA00022842"/>
    </source>
</evidence>
<dbReference type="SUPFAM" id="SSF53244">
    <property type="entry name" value="MurD-like peptide ligases, peptide-binding domain"/>
    <property type="match status" value="1"/>
</dbReference>
<feature type="binding site" evidence="19">
    <location>
        <position position="94"/>
    </location>
    <ligand>
        <name>Mg(2+)</name>
        <dbReference type="ChEBI" id="CHEBI:18420"/>
        <label>1</label>
    </ligand>
</feature>
<keyword evidence="11" id="KW-0999">Mitochondrion inner membrane</keyword>
<keyword evidence="13 19" id="KW-0460">Magnesium</keyword>
<evidence type="ECO:0000256" key="1">
    <source>
        <dbReference type="ARBA" id="ARBA00004273"/>
    </source>
</evidence>